<proteinExistence type="inferred from homology"/>
<evidence type="ECO:0000256" key="3">
    <source>
        <dbReference type="ARBA" id="ARBA00022448"/>
    </source>
</evidence>
<accession>A0A383U2T8</accession>
<dbReference type="PANTHER" id="PTHR30026">
    <property type="entry name" value="OUTER MEMBRANE PROTEIN TOLC"/>
    <property type="match status" value="1"/>
</dbReference>
<dbReference type="PANTHER" id="PTHR30026:SF20">
    <property type="entry name" value="OUTER MEMBRANE PROTEIN TOLC"/>
    <property type="match status" value="1"/>
</dbReference>
<dbReference type="GO" id="GO:0015288">
    <property type="term" value="F:porin activity"/>
    <property type="evidence" value="ECO:0007669"/>
    <property type="project" value="TreeGrafter"/>
</dbReference>
<dbReference type="OrthoDB" id="9811587at2"/>
<evidence type="ECO:0000256" key="2">
    <source>
        <dbReference type="ARBA" id="ARBA00007613"/>
    </source>
</evidence>
<evidence type="ECO:0000256" key="5">
    <source>
        <dbReference type="ARBA" id="ARBA00022692"/>
    </source>
</evidence>
<evidence type="ECO:0000256" key="4">
    <source>
        <dbReference type="ARBA" id="ARBA00022452"/>
    </source>
</evidence>
<keyword evidence="8" id="KW-0175">Coiled coil</keyword>
<evidence type="ECO:0000256" key="9">
    <source>
        <dbReference type="SAM" id="SignalP"/>
    </source>
</evidence>
<dbReference type="GO" id="GO:0015562">
    <property type="term" value="F:efflux transmembrane transporter activity"/>
    <property type="evidence" value="ECO:0007669"/>
    <property type="project" value="InterPro"/>
</dbReference>
<keyword evidence="11" id="KW-1185">Reference proteome</keyword>
<protein>
    <submittedName>
        <fullName evidence="10">Outer membrane protein tolC</fullName>
    </submittedName>
</protein>
<keyword evidence="3" id="KW-0813">Transport</keyword>
<dbReference type="RefSeq" id="WP_119059587.1">
    <property type="nucleotide sequence ID" value="NZ_OX579588.1"/>
</dbReference>
<dbReference type="EMBL" id="UNSC01000007">
    <property type="protein sequence ID" value="SZD73897.1"/>
    <property type="molecule type" value="Genomic_DNA"/>
</dbReference>
<keyword evidence="5" id="KW-0812">Transmembrane</keyword>
<dbReference type="SUPFAM" id="SSF56954">
    <property type="entry name" value="Outer membrane efflux proteins (OEP)"/>
    <property type="match status" value="1"/>
</dbReference>
<name>A0A383U2T8_9FLAO</name>
<keyword evidence="7" id="KW-0998">Cell outer membrane</keyword>
<evidence type="ECO:0000256" key="8">
    <source>
        <dbReference type="SAM" id="Coils"/>
    </source>
</evidence>
<feature type="signal peptide" evidence="9">
    <location>
        <begin position="1"/>
        <end position="20"/>
    </location>
</feature>
<evidence type="ECO:0000313" key="11">
    <source>
        <dbReference type="Proteomes" id="UP000262142"/>
    </source>
</evidence>
<dbReference type="InterPro" id="IPR051906">
    <property type="entry name" value="TolC-like"/>
</dbReference>
<feature type="coiled-coil region" evidence="8">
    <location>
        <begin position="332"/>
        <end position="363"/>
    </location>
</feature>
<organism evidence="10 11">
    <name type="scientific">Candidatus Ornithobacterium hominis</name>
    <dbReference type="NCBI Taxonomy" id="2497989"/>
    <lineage>
        <taxon>Bacteria</taxon>
        <taxon>Pseudomonadati</taxon>
        <taxon>Bacteroidota</taxon>
        <taxon>Flavobacteriia</taxon>
        <taxon>Flavobacteriales</taxon>
        <taxon>Weeksellaceae</taxon>
        <taxon>Ornithobacterium</taxon>
    </lineage>
</organism>
<dbReference type="AlphaFoldDB" id="A0A383U2T8"/>
<dbReference type="Proteomes" id="UP000262142">
    <property type="component" value="Unassembled WGS sequence"/>
</dbReference>
<comment type="similarity">
    <text evidence="2">Belongs to the outer membrane factor (OMF) (TC 1.B.17) family.</text>
</comment>
<keyword evidence="6" id="KW-0472">Membrane</keyword>
<dbReference type="GO" id="GO:0009279">
    <property type="term" value="C:cell outer membrane"/>
    <property type="evidence" value="ECO:0007669"/>
    <property type="project" value="UniProtKB-SubCell"/>
</dbReference>
<feature type="chain" id="PRO_5016574358" evidence="9">
    <location>
        <begin position="21"/>
        <end position="439"/>
    </location>
</feature>
<evidence type="ECO:0000256" key="1">
    <source>
        <dbReference type="ARBA" id="ARBA00004442"/>
    </source>
</evidence>
<gene>
    <name evidence="10" type="primary">tolC</name>
    <name evidence="10" type="ORF">SAMEA104719789_01350</name>
</gene>
<evidence type="ECO:0000256" key="7">
    <source>
        <dbReference type="ARBA" id="ARBA00023237"/>
    </source>
</evidence>
<reference evidence="10 11" key="1">
    <citation type="submission" date="2018-09" db="EMBL/GenBank/DDBJ databases">
        <authorList>
            <consortium name="Pathogen Informatics"/>
        </authorList>
    </citation>
    <scope>NUCLEOTIDE SEQUENCE [LARGE SCALE GENOMIC DNA]</scope>
    <source>
        <strain evidence="10 11">OH-22767</strain>
    </source>
</reference>
<dbReference type="InterPro" id="IPR003423">
    <property type="entry name" value="OMP_efflux"/>
</dbReference>
<dbReference type="Gene3D" id="1.20.1600.10">
    <property type="entry name" value="Outer membrane efflux proteins (OEP)"/>
    <property type="match status" value="1"/>
</dbReference>
<keyword evidence="4" id="KW-1134">Transmembrane beta strand</keyword>
<evidence type="ECO:0000256" key="6">
    <source>
        <dbReference type="ARBA" id="ARBA00023136"/>
    </source>
</evidence>
<comment type="subcellular location">
    <subcellularLocation>
        <location evidence="1">Cell outer membrane</location>
    </subcellularLocation>
</comment>
<sequence>MKLYKYIFPIFFFSFSVANAQKKWTLQECIHYAFEHNLHIKQSRLEKTNQENNLKTAKKERIPSVSATVSNMASFGQNQDVFGNHRRNDNFNNSVNIGANITLYNGSRLEKQIQKSQYEVEASAYDLERIKSDISLQIAQQYLNILLNREVENINKSAYENAQKVYEKAEITTRVGTTAQTVLAEANASMAREYQNMKSAEVNTKNALFSLALLLQLEDYKNFDVAGWDVAENVEKTDFSVSEILEKAYSWHPQIKGAEARIKASEMQTKIANTGFLPSITASAGVGTFYFNSFNNDGGRNFGQQYKDNFGQQIGLTVNIPIFNKGITKIQVEQAKINEDIAKNNLQQQKQELLQNIQKAEYTAENNFEVYKSAVEAEKSSKLALDFMEKSYQAGRSSIYDLNTARNNYVNAQGSAAQAKYNYLYQVKLLEFYAKGAIN</sequence>
<dbReference type="Pfam" id="PF02321">
    <property type="entry name" value="OEP"/>
    <property type="match status" value="2"/>
</dbReference>
<keyword evidence="9" id="KW-0732">Signal</keyword>
<dbReference type="GO" id="GO:1990281">
    <property type="term" value="C:efflux pump complex"/>
    <property type="evidence" value="ECO:0007669"/>
    <property type="project" value="TreeGrafter"/>
</dbReference>
<evidence type="ECO:0000313" key="10">
    <source>
        <dbReference type="EMBL" id="SZD73897.1"/>
    </source>
</evidence>